<evidence type="ECO:0000313" key="2">
    <source>
        <dbReference type="Proteomes" id="UP001163223"/>
    </source>
</evidence>
<name>A0ACD4NPJ7_9HYPH</name>
<gene>
    <name evidence="1" type="ORF">OXU80_28300</name>
</gene>
<proteinExistence type="predicted"/>
<accession>A0ACD4NPJ7</accession>
<organism evidence="1 2">
    <name type="scientific">Antarcticirhabdus aurantiaca</name>
    <dbReference type="NCBI Taxonomy" id="2606717"/>
    <lineage>
        <taxon>Bacteria</taxon>
        <taxon>Pseudomonadati</taxon>
        <taxon>Pseudomonadota</taxon>
        <taxon>Alphaproteobacteria</taxon>
        <taxon>Hyphomicrobiales</taxon>
        <taxon>Aurantimonadaceae</taxon>
        <taxon>Antarcticirhabdus</taxon>
    </lineage>
</organism>
<protein>
    <submittedName>
        <fullName evidence="1">Maf-like protein</fullName>
    </submittedName>
</protein>
<evidence type="ECO:0000313" key="1">
    <source>
        <dbReference type="EMBL" id="WAJ28652.1"/>
    </source>
</evidence>
<keyword evidence="2" id="KW-1185">Reference proteome</keyword>
<sequence length="199" mass="21078">MTRPILLASASVHRARMLEAAGIAFEVRASSLDERAMEAPLKETGVSPDDLAAILAEAKAVSVSEGAPGAVVVGADQTLSFKGEVLHKPDTMEAARRQLLRLSGETHRLHSAAVIAEDGVSVWRHVETVSITFRQLDPAFVGEYLASVGEAALTSVGAYQIEGRGIQLVERIDGDFFSIVGLPLLPLLAALRERGAIDG</sequence>
<reference evidence="1" key="1">
    <citation type="submission" date="2022-11" db="EMBL/GenBank/DDBJ databases">
        <title>beta-Carotene-producing bacterium, Jeongeuplla avenae sp. nov., alleviates the salt stress of Arabidopsis seedlings.</title>
        <authorList>
            <person name="Jiang L."/>
            <person name="Lee J."/>
        </authorList>
    </citation>
    <scope>NUCLEOTIDE SEQUENCE</scope>
    <source>
        <strain evidence="1">DY_R2A_6</strain>
    </source>
</reference>
<dbReference type="EMBL" id="CP113520">
    <property type="protein sequence ID" value="WAJ28652.1"/>
    <property type="molecule type" value="Genomic_DNA"/>
</dbReference>
<dbReference type="Proteomes" id="UP001163223">
    <property type="component" value="Chromosome"/>
</dbReference>